<evidence type="ECO:0000313" key="1">
    <source>
        <dbReference type="EMBL" id="KYO34154.1"/>
    </source>
</evidence>
<organism evidence="1 2">
    <name type="scientific">Alligator mississippiensis</name>
    <name type="common">American alligator</name>
    <dbReference type="NCBI Taxonomy" id="8496"/>
    <lineage>
        <taxon>Eukaryota</taxon>
        <taxon>Metazoa</taxon>
        <taxon>Chordata</taxon>
        <taxon>Craniata</taxon>
        <taxon>Vertebrata</taxon>
        <taxon>Euteleostomi</taxon>
        <taxon>Archelosauria</taxon>
        <taxon>Archosauria</taxon>
        <taxon>Crocodylia</taxon>
        <taxon>Alligatoridae</taxon>
        <taxon>Alligatorinae</taxon>
        <taxon>Alligator</taxon>
    </lineage>
</organism>
<keyword evidence="2" id="KW-1185">Reference proteome</keyword>
<reference evidence="1 2" key="1">
    <citation type="journal article" date="2012" name="Genome Biol.">
        <title>Sequencing three crocodilian genomes to illuminate the evolution of archosaurs and amniotes.</title>
        <authorList>
            <person name="St John J.A."/>
            <person name="Braun E.L."/>
            <person name="Isberg S.R."/>
            <person name="Miles L.G."/>
            <person name="Chong A.Y."/>
            <person name="Gongora J."/>
            <person name="Dalzell P."/>
            <person name="Moran C."/>
            <person name="Bed'hom B."/>
            <person name="Abzhanov A."/>
            <person name="Burgess S.C."/>
            <person name="Cooksey A.M."/>
            <person name="Castoe T.A."/>
            <person name="Crawford N.G."/>
            <person name="Densmore L.D."/>
            <person name="Drew J.C."/>
            <person name="Edwards S.V."/>
            <person name="Faircloth B.C."/>
            <person name="Fujita M.K."/>
            <person name="Greenwold M.J."/>
            <person name="Hoffmann F.G."/>
            <person name="Howard J.M."/>
            <person name="Iguchi T."/>
            <person name="Janes D.E."/>
            <person name="Khan S.Y."/>
            <person name="Kohno S."/>
            <person name="de Koning A.J."/>
            <person name="Lance S.L."/>
            <person name="McCarthy F.M."/>
            <person name="McCormack J.E."/>
            <person name="Merchant M.E."/>
            <person name="Peterson D.G."/>
            <person name="Pollock D.D."/>
            <person name="Pourmand N."/>
            <person name="Raney B.J."/>
            <person name="Roessler K.A."/>
            <person name="Sanford J.R."/>
            <person name="Sawyer R.H."/>
            <person name="Schmidt C.J."/>
            <person name="Triplett E.W."/>
            <person name="Tuberville T.D."/>
            <person name="Venegas-Anaya M."/>
            <person name="Howard J.T."/>
            <person name="Jarvis E.D."/>
            <person name="Guillette L.J.Jr."/>
            <person name="Glenn T.C."/>
            <person name="Green R.E."/>
            <person name="Ray D.A."/>
        </authorList>
    </citation>
    <scope>NUCLEOTIDE SEQUENCE [LARGE SCALE GENOMIC DNA]</scope>
    <source>
        <strain evidence="1">KSC_2009_1</strain>
    </source>
</reference>
<dbReference type="AlphaFoldDB" id="A0A151NBD8"/>
<evidence type="ECO:0000313" key="2">
    <source>
        <dbReference type="Proteomes" id="UP000050525"/>
    </source>
</evidence>
<sequence>MESEGPAAVAAAHSSPGLLREAVAVATCSAVEGGDAGSRDGSPWKGEPACSKGCTPLKWSPGGFSSETPKFLLKDPAAPCIHRGDGASRQGALPITASEGARDPQPGIRVQRDVETQNCWTL</sequence>
<accession>A0A151NBD8</accession>
<comment type="caution">
    <text evidence="1">The sequence shown here is derived from an EMBL/GenBank/DDBJ whole genome shotgun (WGS) entry which is preliminary data.</text>
</comment>
<proteinExistence type="predicted"/>
<protein>
    <submittedName>
        <fullName evidence="1">Uncharacterized protein</fullName>
    </submittedName>
</protein>
<dbReference type="EMBL" id="AKHW03003565">
    <property type="protein sequence ID" value="KYO34154.1"/>
    <property type="molecule type" value="Genomic_DNA"/>
</dbReference>
<gene>
    <name evidence="1" type="ORF">Y1Q_0002457</name>
</gene>
<name>A0A151NBD8_ALLMI</name>
<dbReference type="Proteomes" id="UP000050525">
    <property type="component" value="Unassembled WGS sequence"/>
</dbReference>